<comment type="caution">
    <text evidence="5">The sequence shown here is derived from an EMBL/GenBank/DDBJ whole genome shotgun (WGS) entry which is preliminary data.</text>
</comment>
<dbReference type="Gene3D" id="1.10.10.10">
    <property type="entry name" value="Winged helix-like DNA-binding domain superfamily/Winged helix DNA-binding domain"/>
    <property type="match status" value="1"/>
</dbReference>
<protein>
    <submittedName>
        <fullName evidence="5">GntR family transcriptional regulator</fullName>
    </submittedName>
</protein>
<keyword evidence="1" id="KW-0805">Transcription regulation</keyword>
<sequence>MTAAHSATTGGRASTPSLRDELAQLIADDGLVPGDRLPTEARLAERFGVARSTIREALKRLEEEGLVDAVQGKGRFVSAIAAAIVERPITRYEGVSEMLSRLGYAVTTSVFSVGEVEADAAQAESLQVEPGTPLIRLARLRYGDDEPLVFSVDHVLRDALPGPIAHRDWSAPLTESLEAYGQQVTSSVARISAVELPFEIARRHRLTGLGPWLLVTETCLTRTGRRVLLAEDYHRGAAIGFNVRRQR</sequence>
<dbReference type="SUPFAM" id="SSF46785">
    <property type="entry name" value="Winged helix' DNA-binding domain"/>
    <property type="match status" value="1"/>
</dbReference>
<dbReference type="PRINTS" id="PR00035">
    <property type="entry name" value="HTHGNTR"/>
</dbReference>
<dbReference type="SUPFAM" id="SSF64288">
    <property type="entry name" value="Chorismate lyase-like"/>
    <property type="match status" value="1"/>
</dbReference>
<evidence type="ECO:0000256" key="3">
    <source>
        <dbReference type="ARBA" id="ARBA00023163"/>
    </source>
</evidence>
<dbReference type="Gene3D" id="3.40.1410.10">
    <property type="entry name" value="Chorismate lyase-like"/>
    <property type="match status" value="1"/>
</dbReference>
<dbReference type="InterPro" id="IPR036388">
    <property type="entry name" value="WH-like_DNA-bd_sf"/>
</dbReference>
<evidence type="ECO:0000313" key="5">
    <source>
        <dbReference type="EMBL" id="MDL9979258.1"/>
    </source>
</evidence>
<evidence type="ECO:0000256" key="2">
    <source>
        <dbReference type="ARBA" id="ARBA00023125"/>
    </source>
</evidence>
<evidence type="ECO:0000313" key="6">
    <source>
        <dbReference type="Proteomes" id="UP001235064"/>
    </source>
</evidence>
<dbReference type="Pfam" id="PF00392">
    <property type="entry name" value="GntR"/>
    <property type="match status" value="1"/>
</dbReference>
<dbReference type="InterPro" id="IPR036390">
    <property type="entry name" value="WH_DNA-bd_sf"/>
</dbReference>
<keyword evidence="6" id="KW-1185">Reference proteome</keyword>
<dbReference type="SMART" id="SM00345">
    <property type="entry name" value="HTH_GNTR"/>
    <property type="match status" value="1"/>
</dbReference>
<organism evidence="5 6">
    <name type="scientific">Microbacterium candidum</name>
    <dbReference type="NCBI Taxonomy" id="3041922"/>
    <lineage>
        <taxon>Bacteria</taxon>
        <taxon>Bacillati</taxon>
        <taxon>Actinomycetota</taxon>
        <taxon>Actinomycetes</taxon>
        <taxon>Micrococcales</taxon>
        <taxon>Microbacteriaceae</taxon>
        <taxon>Microbacterium</taxon>
    </lineage>
</organism>
<evidence type="ECO:0000256" key="1">
    <source>
        <dbReference type="ARBA" id="ARBA00023015"/>
    </source>
</evidence>
<dbReference type="CDD" id="cd07377">
    <property type="entry name" value="WHTH_GntR"/>
    <property type="match status" value="1"/>
</dbReference>
<dbReference type="InterPro" id="IPR000524">
    <property type="entry name" value="Tscrpt_reg_HTH_GntR"/>
</dbReference>
<keyword evidence="3" id="KW-0804">Transcription</keyword>
<name>A0ABT7MXS9_9MICO</name>
<dbReference type="PANTHER" id="PTHR44846:SF17">
    <property type="entry name" value="GNTR-FAMILY TRANSCRIPTIONAL REGULATOR"/>
    <property type="match status" value="1"/>
</dbReference>
<dbReference type="EMBL" id="JASXSZ010000002">
    <property type="protein sequence ID" value="MDL9979258.1"/>
    <property type="molecule type" value="Genomic_DNA"/>
</dbReference>
<keyword evidence="2" id="KW-0238">DNA-binding</keyword>
<dbReference type="InterPro" id="IPR011663">
    <property type="entry name" value="UTRA"/>
</dbReference>
<accession>A0ABT7MXS9</accession>
<dbReference type="RefSeq" id="WP_286288122.1">
    <property type="nucleotide sequence ID" value="NZ_JASXSZ010000002.1"/>
</dbReference>
<dbReference type="PROSITE" id="PS50949">
    <property type="entry name" value="HTH_GNTR"/>
    <property type="match status" value="1"/>
</dbReference>
<reference evidence="5 6" key="1">
    <citation type="submission" date="2023-06" db="EMBL/GenBank/DDBJ databases">
        <title>Microbacterium sp. nov., isolated from a waste landfill.</title>
        <authorList>
            <person name="Wen W."/>
        </authorList>
    </citation>
    <scope>NUCLEOTIDE SEQUENCE [LARGE SCALE GENOMIC DNA]</scope>
    <source>
        <strain evidence="5 6">ASV49</strain>
    </source>
</reference>
<dbReference type="Pfam" id="PF07702">
    <property type="entry name" value="UTRA"/>
    <property type="match status" value="1"/>
</dbReference>
<evidence type="ECO:0000259" key="4">
    <source>
        <dbReference type="PROSITE" id="PS50949"/>
    </source>
</evidence>
<dbReference type="InterPro" id="IPR050679">
    <property type="entry name" value="Bact_HTH_transcr_reg"/>
</dbReference>
<gene>
    <name evidence="5" type="ORF">QSV35_07920</name>
</gene>
<dbReference type="PANTHER" id="PTHR44846">
    <property type="entry name" value="MANNOSYL-D-GLYCERATE TRANSPORT/METABOLISM SYSTEM REPRESSOR MNGR-RELATED"/>
    <property type="match status" value="1"/>
</dbReference>
<proteinExistence type="predicted"/>
<dbReference type="Proteomes" id="UP001235064">
    <property type="component" value="Unassembled WGS sequence"/>
</dbReference>
<dbReference type="SMART" id="SM00866">
    <property type="entry name" value="UTRA"/>
    <property type="match status" value="1"/>
</dbReference>
<feature type="domain" description="HTH gntR-type" evidence="4">
    <location>
        <begin position="12"/>
        <end position="80"/>
    </location>
</feature>
<dbReference type="InterPro" id="IPR028978">
    <property type="entry name" value="Chorismate_lyase_/UTRA_dom_sf"/>
</dbReference>